<evidence type="ECO:0000256" key="6">
    <source>
        <dbReference type="SAM" id="MobiDB-lite"/>
    </source>
</evidence>
<dbReference type="Proteomes" id="UP001166286">
    <property type="component" value="Unassembled WGS sequence"/>
</dbReference>
<feature type="transmembrane region" description="Helical" evidence="7">
    <location>
        <begin position="409"/>
        <end position="428"/>
    </location>
</feature>
<dbReference type="PROSITE" id="PS50850">
    <property type="entry name" value="MFS"/>
    <property type="match status" value="1"/>
</dbReference>
<gene>
    <name evidence="9" type="ORF">JMJ35_008681</name>
</gene>
<evidence type="ECO:0000256" key="7">
    <source>
        <dbReference type="SAM" id="Phobius"/>
    </source>
</evidence>
<proteinExistence type="predicted"/>
<reference evidence="9" key="1">
    <citation type="submission" date="2023-03" db="EMBL/GenBank/DDBJ databases">
        <title>Complete genome of Cladonia borealis.</title>
        <authorList>
            <person name="Park H."/>
        </authorList>
    </citation>
    <scope>NUCLEOTIDE SEQUENCE</scope>
    <source>
        <strain evidence="9">ANT050790</strain>
    </source>
</reference>
<evidence type="ECO:0000313" key="10">
    <source>
        <dbReference type="Proteomes" id="UP001166286"/>
    </source>
</evidence>
<dbReference type="EMBL" id="JAFEKC020000019">
    <property type="protein sequence ID" value="KAK0509310.1"/>
    <property type="molecule type" value="Genomic_DNA"/>
</dbReference>
<evidence type="ECO:0000313" key="9">
    <source>
        <dbReference type="EMBL" id="KAK0509310.1"/>
    </source>
</evidence>
<dbReference type="GO" id="GO:0005886">
    <property type="term" value="C:plasma membrane"/>
    <property type="evidence" value="ECO:0007669"/>
    <property type="project" value="TreeGrafter"/>
</dbReference>
<dbReference type="Pfam" id="PF07690">
    <property type="entry name" value="MFS_1"/>
    <property type="match status" value="1"/>
</dbReference>
<feature type="transmembrane region" description="Helical" evidence="7">
    <location>
        <begin position="469"/>
        <end position="489"/>
    </location>
</feature>
<comment type="subcellular location">
    <subcellularLocation>
        <location evidence="1">Membrane</location>
        <topology evidence="1">Multi-pass membrane protein</topology>
    </subcellularLocation>
</comment>
<keyword evidence="4 7" id="KW-1133">Transmembrane helix</keyword>
<sequence length="509" mass="55705">MCENIIGRGHPAIDSSIRIIQSKSSSSQPTNIEDLNIHEPHHDPESRSTEKFSKQDSLPASERHSVFTVRQKQTILMAGSFAAFFSPLSSNVYFPAINTIAKDLHVSISQINLTVTTYQIMQGIAPMILANISDEDGRRPAYLVCFVFYMAANLGHLGLALQNSFAALIGLRLLQSAGSSGTIALSLALVGDTVFPAERGVYIAWASVGDLVGPLISPIVGGLIAQKLDWHWIFWILLIFGACFFLPFLLFLPETCRTVVGNGSIPPPLLNWSLTDLIRYISLQKEDARVDQQQTREAHRKFRFRIPNPLPTLRFAGNFESFLLLLTNAFARACFYATTTDASASVNTIYGFDDIQVSLMFIPIGIGGIASALARLALGLPLYLAMAVFVITYGWLLEMHVSIAGPIDILFVTSFMLCASMQVLNTLMVDLWPVSPATATAANNLFRCEIGAAASGAIQPTIQSIGRGWTYTTFALISVAFTPLLVFMVKRGMPRRKANLASEEEDSKT</sequence>
<evidence type="ECO:0000256" key="1">
    <source>
        <dbReference type="ARBA" id="ARBA00004141"/>
    </source>
</evidence>
<dbReference type="Gene3D" id="1.20.1720.10">
    <property type="entry name" value="Multidrug resistance protein D"/>
    <property type="match status" value="1"/>
</dbReference>
<feature type="compositionally biased region" description="Basic and acidic residues" evidence="6">
    <location>
        <begin position="35"/>
        <end position="54"/>
    </location>
</feature>
<evidence type="ECO:0000256" key="5">
    <source>
        <dbReference type="ARBA" id="ARBA00023136"/>
    </source>
</evidence>
<keyword evidence="5 7" id="KW-0472">Membrane</keyword>
<feature type="transmembrane region" description="Helical" evidence="7">
    <location>
        <begin position="357"/>
        <end position="374"/>
    </location>
</feature>
<evidence type="ECO:0000259" key="8">
    <source>
        <dbReference type="PROSITE" id="PS50850"/>
    </source>
</evidence>
<feature type="transmembrane region" description="Helical" evidence="7">
    <location>
        <begin position="141"/>
        <end position="159"/>
    </location>
</feature>
<feature type="domain" description="Major facilitator superfamily (MFS) profile" evidence="8">
    <location>
        <begin position="75"/>
        <end position="493"/>
    </location>
</feature>
<evidence type="ECO:0000256" key="4">
    <source>
        <dbReference type="ARBA" id="ARBA00022989"/>
    </source>
</evidence>
<feature type="transmembrane region" description="Helical" evidence="7">
    <location>
        <begin position="380"/>
        <end position="397"/>
    </location>
</feature>
<dbReference type="SUPFAM" id="SSF103473">
    <property type="entry name" value="MFS general substrate transporter"/>
    <property type="match status" value="1"/>
</dbReference>
<keyword evidence="10" id="KW-1185">Reference proteome</keyword>
<dbReference type="InterPro" id="IPR020846">
    <property type="entry name" value="MFS_dom"/>
</dbReference>
<dbReference type="InterPro" id="IPR036259">
    <property type="entry name" value="MFS_trans_sf"/>
</dbReference>
<feature type="transmembrane region" description="Helical" evidence="7">
    <location>
        <begin position="232"/>
        <end position="252"/>
    </location>
</feature>
<comment type="caution">
    <text evidence="9">The sequence shown here is derived from an EMBL/GenBank/DDBJ whole genome shotgun (WGS) entry which is preliminary data.</text>
</comment>
<dbReference type="PANTHER" id="PTHR23502">
    <property type="entry name" value="MAJOR FACILITATOR SUPERFAMILY"/>
    <property type="match status" value="1"/>
</dbReference>
<dbReference type="InterPro" id="IPR011701">
    <property type="entry name" value="MFS"/>
</dbReference>
<evidence type="ECO:0000256" key="3">
    <source>
        <dbReference type="ARBA" id="ARBA00022692"/>
    </source>
</evidence>
<organism evidence="9 10">
    <name type="scientific">Cladonia borealis</name>
    <dbReference type="NCBI Taxonomy" id="184061"/>
    <lineage>
        <taxon>Eukaryota</taxon>
        <taxon>Fungi</taxon>
        <taxon>Dikarya</taxon>
        <taxon>Ascomycota</taxon>
        <taxon>Pezizomycotina</taxon>
        <taxon>Lecanoromycetes</taxon>
        <taxon>OSLEUM clade</taxon>
        <taxon>Lecanoromycetidae</taxon>
        <taxon>Lecanorales</taxon>
        <taxon>Lecanorineae</taxon>
        <taxon>Cladoniaceae</taxon>
        <taxon>Cladonia</taxon>
    </lineage>
</organism>
<feature type="transmembrane region" description="Helical" evidence="7">
    <location>
        <begin position="202"/>
        <end position="226"/>
    </location>
</feature>
<accession>A0AA39V716</accession>
<name>A0AA39V716_9LECA</name>
<feature type="transmembrane region" description="Helical" evidence="7">
    <location>
        <begin position="165"/>
        <end position="190"/>
    </location>
</feature>
<feature type="region of interest" description="Disordered" evidence="6">
    <location>
        <begin position="23"/>
        <end position="59"/>
    </location>
</feature>
<keyword evidence="2" id="KW-0813">Transport</keyword>
<dbReference type="PANTHER" id="PTHR23502:SF51">
    <property type="entry name" value="QUINIDINE RESISTANCE PROTEIN 1-RELATED"/>
    <property type="match status" value="1"/>
</dbReference>
<dbReference type="AlphaFoldDB" id="A0AA39V716"/>
<protein>
    <recommendedName>
        <fullName evidence="8">Major facilitator superfamily (MFS) profile domain-containing protein</fullName>
    </recommendedName>
</protein>
<keyword evidence="3 7" id="KW-0812">Transmembrane</keyword>
<dbReference type="GO" id="GO:0022857">
    <property type="term" value="F:transmembrane transporter activity"/>
    <property type="evidence" value="ECO:0007669"/>
    <property type="project" value="InterPro"/>
</dbReference>
<evidence type="ECO:0000256" key="2">
    <source>
        <dbReference type="ARBA" id="ARBA00022448"/>
    </source>
</evidence>
<dbReference type="FunFam" id="1.20.1720.10:FF:000009">
    <property type="entry name" value="MFS multidrug transporter"/>
    <property type="match status" value="1"/>
</dbReference>